<proteinExistence type="predicted"/>
<sequence length="132" mass="14214">MPVRISAPSPVLSVLCLEEGPSEAREAWRGARHCPPRATAPKAHGIARHAGSGPILVKFSLEVEELVVSGSALPAKLAKKASKSDPLFWLFDGCRKKKTAVWPELMRYLVYVNEGGVWDANSSNPVTCYGSG</sequence>
<reference evidence="2" key="1">
    <citation type="journal article" date="2023" name="Front. Plant Sci.">
        <title>Chromosomal-level genome assembly of Melastoma candidum provides insights into trichome evolution.</title>
        <authorList>
            <person name="Zhong Y."/>
            <person name="Wu W."/>
            <person name="Sun C."/>
            <person name="Zou P."/>
            <person name="Liu Y."/>
            <person name="Dai S."/>
            <person name="Zhou R."/>
        </authorList>
    </citation>
    <scope>NUCLEOTIDE SEQUENCE [LARGE SCALE GENOMIC DNA]</scope>
</reference>
<dbReference type="Proteomes" id="UP001057402">
    <property type="component" value="Chromosome 2"/>
</dbReference>
<name>A0ACB9S8C3_9MYRT</name>
<protein>
    <submittedName>
        <fullName evidence="1">Uncharacterized protein</fullName>
    </submittedName>
</protein>
<comment type="caution">
    <text evidence="1">The sequence shown here is derived from an EMBL/GenBank/DDBJ whole genome shotgun (WGS) entry which is preliminary data.</text>
</comment>
<evidence type="ECO:0000313" key="1">
    <source>
        <dbReference type="EMBL" id="KAI4386771.1"/>
    </source>
</evidence>
<dbReference type="EMBL" id="CM042881">
    <property type="protein sequence ID" value="KAI4386771.1"/>
    <property type="molecule type" value="Genomic_DNA"/>
</dbReference>
<gene>
    <name evidence="1" type="ORF">MLD38_004673</name>
</gene>
<evidence type="ECO:0000313" key="2">
    <source>
        <dbReference type="Proteomes" id="UP001057402"/>
    </source>
</evidence>
<accession>A0ACB9S8C3</accession>
<keyword evidence="2" id="KW-1185">Reference proteome</keyword>
<organism evidence="1 2">
    <name type="scientific">Melastoma candidum</name>
    <dbReference type="NCBI Taxonomy" id="119954"/>
    <lineage>
        <taxon>Eukaryota</taxon>
        <taxon>Viridiplantae</taxon>
        <taxon>Streptophyta</taxon>
        <taxon>Embryophyta</taxon>
        <taxon>Tracheophyta</taxon>
        <taxon>Spermatophyta</taxon>
        <taxon>Magnoliopsida</taxon>
        <taxon>eudicotyledons</taxon>
        <taxon>Gunneridae</taxon>
        <taxon>Pentapetalae</taxon>
        <taxon>rosids</taxon>
        <taxon>malvids</taxon>
        <taxon>Myrtales</taxon>
        <taxon>Melastomataceae</taxon>
        <taxon>Melastomatoideae</taxon>
        <taxon>Melastomateae</taxon>
        <taxon>Melastoma</taxon>
    </lineage>
</organism>